<evidence type="ECO:0000313" key="5">
    <source>
        <dbReference type="Proteomes" id="UP001249851"/>
    </source>
</evidence>
<feature type="repeat" description="WD" evidence="3">
    <location>
        <begin position="156"/>
        <end position="197"/>
    </location>
</feature>
<proteinExistence type="predicted"/>
<evidence type="ECO:0000313" key="4">
    <source>
        <dbReference type="EMBL" id="KAK2555942.1"/>
    </source>
</evidence>
<dbReference type="Proteomes" id="UP001249851">
    <property type="component" value="Unassembled WGS sequence"/>
</dbReference>
<feature type="repeat" description="WD" evidence="3">
    <location>
        <begin position="30"/>
        <end position="71"/>
    </location>
</feature>
<keyword evidence="1 3" id="KW-0853">WD repeat</keyword>
<name>A0AAD9Q731_ACRCE</name>
<evidence type="ECO:0000256" key="1">
    <source>
        <dbReference type="ARBA" id="ARBA00022574"/>
    </source>
</evidence>
<sequence length="252" mass="27682">MGIALTSSPTGLQEKLAESADHHFYLFKVLRAHILPLTNVAFNKSGTSFITGSYDRTCKVWDTASGEELQVLEGHKNVVYAIAFNNPYGYGVLILGSVITPTEVIQQKLRVHTLIGHRGEISNAQFNFDSSFIVTGSMDKTCKIWDSRTGQCIGTLSGHDDEVLDVCFDYTGQYIATASADGTGRVYNALTHHCMSKLEGHEGEISKITFSPQGRRCLTASSDKTARLWDPFSGKCMQEAKTIPAVFGDERM</sequence>
<dbReference type="Gene3D" id="2.130.10.10">
    <property type="entry name" value="YVTN repeat-like/Quinoprotein amine dehydrogenase"/>
    <property type="match status" value="2"/>
</dbReference>
<dbReference type="AlphaFoldDB" id="A0AAD9Q731"/>
<dbReference type="CDD" id="cd00200">
    <property type="entry name" value="WD40"/>
    <property type="match status" value="1"/>
</dbReference>
<evidence type="ECO:0000256" key="3">
    <source>
        <dbReference type="PROSITE-ProRule" id="PRU00221"/>
    </source>
</evidence>
<reference evidence="4" key="2">
    <citation type="journal article" date="2023" name="Science">
        <title>Genomic signatures of disease resistance in endangered staghorn corals.</title>
        <authorList>
            <person name="Vollmer S.V."/>
            <person name="Selwyn J.D."/>
            <person name="Despard B.A."/>
            <person name="Roesel C.L."/>
        </authorList>
    </citation>
    <scope>NUCLEOTIDE SEQUENCE</scope>
    <source>
        <strain evidence="4">K2</strain>
    </source>
</reference>
<feature type="repeat" description="WD" evidence="3">
    <location>
        <begin position="198"/>
        <end position="239"/>
    </location>
</feature>
<feature type="repeat" description="WD" evidence="3">
    <location>
        <begin position="114"/>
        <end position="155"/>
    </location>
</feature>
<keyword evidence="5" id="KW-1185">Reference proteome</keyword>
<dbReference type="InterPro" id="IPR020472">
    <property type="entry name" value="WD40_PAC1"/>
</dbReference>
<protein>
    <submittedName>
        <fullName evidence="4">Dynein assembly factor with WDR repeat domains 1</fullName>
    </submittedName>
</protein>
<dbReference type="PANTHER" id="PTHR19848:SF8">
    <property type="entry name" value="F-BOX AND WD REPEAT DOMAIN CONTAINING 7"/>
    <property type="match status" value="1"/>
</dbReference>
<dbReference type="InterPro" id="IPR015943">
    <property type="entry name" value="WD40/YVTN_repeat-like_dom_sf"/>
</dbReference>
<comment type="caution">
    <text evidence="4">The sequence shown here is derived from an EMBL/GenBank/DDBJ whole genome shotgun (WGS) entry which is preliminary data.</text>
</comment>
<keyword evidence="2" id="KW-0677">Repeat</keyword>
<dbReference type="InterPro" id="IPR036322">
    <property type="entry name" value="WD40_repeat_dom_sf"/>
</dbReference>
<dbReference type="PROSITE" id="PS50294">
    <property type="entry name" value="WD_REPEATS_REGION"/>
    <property type="match status" value="4"/>
</dbReference>
<dbReference type="Pfam" id="PF00400">
    <property type="entry name" value="WD40"/>
    <property type="match status" value="4"/>
</dbReference>
<dbReference type="PROSITE" id="PS00678">
    <property type="entry name" value="WD_REPEATS_1"/>
    <property type="match status" value="1"/>
</dbReference>
<dbReference type="PRINTS" id="PR00320">
    <property type="entry name" value="GPROTEINBRPT"/>
</dbReference>
<organism evidence="4 5">
    <name type="scientific">Acropora cervicornis</name>
    <name type="common">Staghorn coral</name>
    <dbReference type="NCBI Taxonomy" id="6130"/>
    <lineage>
        <taxon>Eukaryota</taxon>
        <taxon>Metazoa</taxon>
        <taxon>Cnidaria</taxon>
        <taxon>Anthozoa</taxon>
        <taxon>Hexacorallia</taxon>
        <taxon>Scleractinia</taxon>
        <taxon>Astrocoeniina</taxon>
        <taxon>Acroporidae</taxon>
        <taxon>Acropora</taxon>
    </lineage>
</organism>
<accession>A0AAD9Q731</accession>
<dbReference type="PROSITE" id="PS50082">
    <property type="entry name" value="WD_REPEATS_2"/>
    <property type="match status" value="4"/>
</dbReference>
<dbReference type="InterPro" id="IPR019775">
    <property type="entry name" value="WD40_repeat_CS"/>
</dbReference>
<dbReference type="SUPFAM" id="SSF50978">
    <property type="entry name" value="WD40 repeat-like"/>
    <property type="match status" value="1"/>
</dbReference>
<evidence type="ECO:0000256" key="2">
    <source>
        <dbReference type="ARBA" id="ARBA00022737"/>
    </source>
</evidence>
<reference evidence="4" key="1">
    <citation type="journal article" date="2023" name="G3 (Bethesda)">
        <title>Whole genome assembly and annotation of the endangered Caribbean coral Acropora cervicornis.</title>
        <authorList>
            <person name="Selwyn J.D."/>
            <person name="Vollmer S.V."/>
        </authorList>
    </citation>
    <scope>NUCLEOTIDE SEQUENCE</scope>
    <source>
        <strain evidence="4">K2</strain>
    </source>
</reference>
<gene>
    <name evidence="4" type="ORF">P5673_022220</name>
</gene>
<dbReference type="EMBL" id="JARQWQ010000059">
    <property type="protein sequence ID" value="KAK2555942.1"/>
    <property type="molecule type" value="Genomic_DNA"/>
</dbReference>
<dbReference type="InterPro" id="IPR001680">
    <property type="entry name" value="WD40_rpt"/>
</dbReference>
<dbReference type="SMART" id="SM00320">
    <property type="entry name" value="WD40"/>
    <property type="match status" value="4"/>
</dbReference>
<dbReference type="PANTHER" id="PTHR19848">
    <property type="entry name" value="WD40 REPEAT PROTEIN"/>
    <property type="match status" value="1"/>
</dbReference>